<reference evidence="1" key="1">
    <citation type="submission" date="2022-03" db="EMBL/GenBank/DDBJ databases">
        <title>Draft genome sequence of Aduncisulcus paluster, a free-living microaerophilic Fornicata.</title>
        <authorList>
            <person name="Yuyama I."/>
            <person name="Kume K."/>
            <person name="Tamura T."/>
            <person name="Inagaki Y."/>
            <person name="Hashimoto T."/>
        </authorList>
    </citation>
    <scope>NUCLEOTIDE SEQUENCE</scope>
    <source>
        <strain evidence="1">NY0171</strain>
    </source>
</reference>
<dbReference type="EMBL" id="BQXS01009315">
    <property type="protein sequence ID" value="GKT31078.1"/>
    <property type="molecule type" value="Genomic_DNA"/>
</dbReference>
<name>A0ABQ5KHW1_9EUKA</name>
<comment type="caution">
    <text evidence="1">The sequence shown here is derived from an EMBL/GenBank/DDBJ whole genome shotgun (WGS) entry which is preliminary data.</text>
</comment>
<accession>A0ABQ5KHW1</accession>
<evidence type="ECO:0000313" key="1">
    <source>
        <dbReference type="EMBL" id="GKT31078.1"/>
    </source>
</evidence>
<organism evidence="1 2">
    <name type="scientific">Aduncisulcus paluster</name>
    <dbReference type="NCBI Taxonomy" id="2918883"/>
    <lineage>
        <taxon>Eukaryota</taxon>
        <taxon>Metamonada</taxon>
        <taxon>Carpediemonas-like organisms</taxon>
        <taxon>Aduncisulcus</taxon>
    </lineage>
</organism>
<sequence>MNTTIYAHVEESWSDDMKAKVKKLQH</sequence>
<evidence type="ECO:0000313" key="2">
    <source>
        <dbReference type="Proteomes" id="UP001057375"/>
    </source>
</evidence>
<protein>
    <submittedName>
        <fullName evidence="1">Uncharacterized protein</fullName>
    </submittedName>
</protein>
<proteinExistence type="predicted"/>
<dbReference type="Proteomes" id="UP001057375">
    <property type="component" value="Unassembled WGS sequence"/>
</dbReference>
<keyword evidence="2" id="KW-1185">Reference proteome</keyword>
<gene>
    <name evidence="1" type="ORF">ADUPG1_005744</name>
</gene>
<feature type="non-terminal residue" evidence="1">
    <location>
        <position position="26"/>
    </location>
</feature>